<dbReference type="SUPFAM" id="SSF53448">
    <property type="entry name" value="Nucleotide-diphospho-sugar transferases"/>
    <property type="match status" value="1"/>
</dbReference>
<dbReference type="PANTHER" id="PTHR22916:SF3">
    <property type="entry name" value="UDP-GLCNAC:BETAGAL BETA-1,3-N-ACETYLGLUCOSAMINYLTRANSFERASE-LIKE PROTEIN 1"/>
    <property type="match status" value="1"/>
</dbReference>
<keyword evidence="2" id="KW-0808">Transferase</keyword>
<dbReference type="InterPro" id="IPR001173">
    <property type="entry name" value="Glyco_trans_2-like"/>
</dbReference>
<dbReference type="GO" id="GO:0016757">
    <property type="term" value="F:glycosyltransferase activity"/>
    <property type="evidence" value="ECO:0007669"/>
    <property type="project" value="UniProtKB-KW"/>
</dbReference>
<dbReference type="InterPro" id="IPR029044">
    <property type="entry name" value="Nucleotide-diphossugar_trans"/>
</dbReference>
<dbReference type="Pfam" id="PF00535">
    <property type="entry name" value="Glycos_transf_2"/>
    <property type="match status" value="1"/>
</dbReference>
<feature type="domain" description="Glycosyltransferase 2-like" evidence="1">
    <location>
        <begin position="11"/>
        <end position="122"/>
    </location>
</feature>
<evidence type="ECO:0000313" key="3">
    <source>
        <dbReference type="Proteomes" id="UP001598114"/>
    </source>
</evidence>
<dbReference type="PANTHER" id="PTHR22916">
    <property type="entry name" value="GLYCOSYLTRANSFERASE"/>
    <property type="match status" value="1"/>
</dbReference>
<gene>
    <name evidence="2" type="ORF">SKC38_08715</name>
</gene>
<name>A0ABW6D5G1_9BACT</name>
<comment type="caution">
    <text evidence="2">The sequence shown here is derived from an EMBL/GenBank/DDBJ whole genome shotgun (WGS) entry which is preliminary data.</text>
</comment>
<proteinExistence type="predicted"/>
<keyword evidence="3" id="KW-1185">Reference proteome</keyword>
<accession>A0ABW6D5G1</accession>
<dbReference type="RefSeq" id="WP_377976753.1">
    <property type="nucleotide sequence ID" value="NZ_JBBKYA010000004.1"/>
</dbReference>
<dbReference type="EMBL" id="JBBKYA010000004">
    <property type="protein sequence ID" value="MFD3276303.1"/>
    <property type="molecule type" value="Genomic_DNA"/>
</dbReference>
<evidence type="ECO:0000313" key="2">
    <source>
        <dbReference type="EMBL" id="MFD3276303.1"/>
    </source>
</evidence>
<keyword evidence="2" id="KW-0328">Glycosyltransferase</keyword>
<dbReference type="EC" id="2.4.-.-" evidence="2"/>
<protein>
    <submittedName>
        <fullName evidence="2">Glycosyltransferase</fullName>
        <ecNumber evidence="2">2.4.-.-</ecNumber>
    </submittedName>
</protein>
<sequence length="307" mass="34574">MLTRSDYPLVSIVMACYQGEKYLAIQVDSLLAQDYPNLEFIFIDDVSQDSTWEILQGFAQQDSRVKITQNASNIGYRKTFEKGIHLATGDLIALSDQDDYWLPTKITKLQKAIGDASLIYADSDLVDAAGKPTGQKMSNIKSQIAYDSPLMYTFGAWAPGHSMLFKRDLLAFALPTVEFVTHDYLIGFAATCANGIAYLTESLVHYRQHESNTIGADLKKAKKTKQTRQERNARIIARLNLLQGRCPAGKDQKVLLEFYLACKGTNLIDRIKRVRIVLAHRDSMLAYKGKSAFGKFAYCFKLFFALY</sequence>
<evidence type="ECO:0000259" key="1">
    <source>
        <dbReference type="Pfam" id="PF00535"/>
    </source>
</evidence>
<reference evidence="2 3" key="1">
    <citation type="submission" date="2024-03" db="EMBL/GenBank/DDBJ databases">
        <title>Aquirufa genome sequencing.</title>
        <authorList>
            <person name="Pitt A."/>
            <person name="Hahn M.W."/>
        </authorList>
    </citation>
    <scope>NUCLEOTIDE SEQUENCE [LARGE SCALE GENOMIC DNA]</scope>
    <source>
        <strain evidence="2 3">PLAD-142S6K</strain>
    </source>
</reference>
<dbReference type="Proteomes" id="UP001598114">
    <property type="component" value="Unassembled WGS sequence"/>
</dbReference>
<dbReference type="Gene3D" id="3.90.550.10">
    <property type="entry name" value="Spore Coat Polysaccharide Biosynthesis Protein SpsA, Chain A"/>
    <property type="match status" value="1"/>
</dbReference>
<organism evidence="2 3">
    <name type="scientific">Aquirufa echingensis</name>
    <dbReference type="NCBI Taxonomy" id="3096516"/>
    <lineage>
        <taxon>Bacteria</taxon>
        <taxon>Pseudomonadati</taxon>
        <taxon>Bacteroidota</taxon>
        <taxon>Cytophagia</taxon>
        <taxon>Cytophagales</taxon>
        <taxon>Flectobacillaceae</taxon>
        <taxon>Aquirufa</taxon>
    </lineage>
</organism>